<gene>
    <name evidence="1" type="ORF">Nepgr_020310</name>
</gene>
<reference evidence="1" key="1">
    <citation type="submission" date="2023-05" db="EMBL/GenBank/DDBJ databases">
        <title>Nepenthes gracilis genome sequencing.</title>
        <authorList>
            <person name="Fukushima K."/>
        </authorList>
    </citation>
    <scope>NUCLEOTIDE SEQUENCE</scope>
    <source>
        <strain evidence="1">SING2019-196</strain>
    </source>
</reference>
<comment type="caution">
    <text evidence="1">The sequence shown here is derived from an EMBL/GenBank/DDBJ whole genome shotgun (WGS) entry which is preliminary data.</text>
</comment>
<name>A0AAD3SXE6_NEPGR</name>
<keyword evidence="2" id="KW-1185">Reference proteome</keyword>
<sequence>MVSYLYRILQQFRQPGKVHRHLDSSQARNTVKLLIFSVLDASGSSHAVFVTDVPRLTGREEKEEEIVPFQSSSNSSVRRFRCLQFQLERGLVCTCNITNSDLNFIPIFKCW</sequence>
<dbReference type="Proteomes" id="UP001279734">
    <property type="component" value="Unassembled WGS sequence"/>
</dbReference>
<organism evidence="1 2">
    <name type="scientific">Nepenthes gracilis</name>
    <name type="common">Slender pitcher plant</name>
    <dbReference type="NCBI Taxonomy" id="150966"/>
    <lineage>
        <taxon>Eukaryota</taxon>
        <taxon>Viridiplantae</taxon>
        <taxon>Streptophyta</taxon>
        <taxon>Embryophyta</taxon>
        <taxon>Tracheophyta</taxon>
        <taxon>Spermatophyta</taxon>
        <taxon>Magnoliopsida</taxon>
        <taxon>eudicotyledons</taxon>
        <taxon>Gunneridae</taxon>
        <taxon>Pentapetalae</taxon>
        <taxon>Caryophyllales</taxon>
        <taxon>Nepenthaceae</taxon>
        <taxon>Nepenthes</taxon>
    </lineage>
</organism>
<dbReference type="AlphaFoldDB" id="A0AAD3SXE6"/>
<proteinExistence type="predicted"/>
<evidence type="ECO:0000313" key="1">
    <source>
        <dbReference type="EMBL" id="GMH18469.1"/>
    </source>
</evidence>
<dbReference type="EMBL" id="BSYO01000019">
    <property type="protein sequence ID" value="GMH18469.1"/>
    <property type="molecule type" value="Genomic_DNA"/>
</dbReference>
<evidence type="ECO:0000313" key="2">
    <source>
        <dbReference type="Proteomes" id="UP001279734"/>
    </source>
</evidence>
<protein>
    <submittedName>
        <fullName evidence="1">Uncharacterized protein</fullName>
    </submittedName>
</protein>
<accession>A0AAD3SXE6</accession>